<comment type="caution">
    <text evidence="1">The sequence shown here is derived from an EMBL/GenBank/DDBJ whole genome shotgun (WGS) entry which is preliminary data.</text>
</comment>
<reference evidence="1" key="1">
    <citation type="submission" date="2021-06" db="EMBL/GenBank/DDBJ databases">
        <authorList>
            <person name="Kallberg Y."/>
            <person name="Tangrot J."/>
            <person name="Rosling A."/>
        </authorList>
    </citation>
    <scope>NUCLEOTIDE SEQUENCE</scope>
    <source>
        <strain evidence="1">CL356</strain>
    </source>
</reference>
<accession>A0ACA9Q1X2</accession>
<gene>
    <name evidence="1" type="ORF">ACOLOM_LOCUS11816</name>
</gene>
<protein>
    <submittedName>
        <fullName evidence="1">6814_t:CDS:1</fullName>
    </submittedName>
</protein>
<evidence type="ECO:0000313" key="2">
    <source>
        <dbReference type="Proteomes" id="UP000789525"/>
    </source>
</evidence>
<sequence length="153" mass="16649">MEDNYDIIIVGAGMAGLAAAHQILTKRPSTKLLVLESRDRVGGRIYSYPLDSGAVDLGASWIHGSVGNPIAELAERLGFPMTISFPSLRAFYSDGTEAPSKKVYDLFPRIWGSAFEWLGDVAQGGTEDDGEIGENVGLGDRLYRDDSPLYKKH</sequence>
<organism evidence="1 2">
    <name type="scientific">Acaulospora colombiana</name>
    <dbReference type="NCBI Taxonomy" id="27376"/>
    <lineage>
        <taxon>Eukaryota</taxon>
        <taxon>Fungi</taxon>
        <taxon>Fungi incertae sedis</taxon>
        <taxon>Mucoromycota</taxon>
        <taxon>Glomeromycotina</taxon>
        <taxon>Glomeromycetes</taxon>
        <taxon>Diversisporales</taxon>
        <taxon>Acaulosporaceae</taxon>
        <taxon>Acaulospora</taxon>
    </lineage>
</organism>
<dbReference type="Proteomes" id="UP000789525">
    <property type="component" value="Unassembled WGS sequence"/>
</dbReference>
<dbReference type="EMBL" id="CAJVPT010044394">
    <property type="protein sequence ID" value="CAG8734248.1"/>
    <property type="molecule type" value="Genomic_DNA"/>
</dbReference>
<feature type="non-terminal residue" evidence="1">
    <location>
        <position position="153"/>
    </location>
</feature>
<proteinExistence type="predicted"/>
<evidence type="ECO:0000313" key="1">
    <source>
        <dbReference type="EMBL" id="CAG8734248.1"/>
    </source>
</evidence>
<keyword evidence="2" id="KW-1185">Reference proteome</keyword>
<name>A0ACA9Q1X2_9GLOM</name>